<feature type="domain" description="BHLH" evidence="3">
    <location>
        <begin position="58"/>
        <end position="82"/>
    </location>
</feature>
<accession>A0AA38INU9</accession>
<dbReference type="InterPro" id="IPR036638">
    <property type="entry name" value="HLH_DNA-bd_sf"/>
</dbReference>
<dbReference type="PANTHER" id="PTHR23349">
    <property type="entry name" value="BASIC HELIX-LOOP-HELIX TRANSCRIPTION FACTOR, TWIST"/>
    <property type="match status" value="1"/>
</dbReference>
<dbReference type="Gene3D" id="4.10.280.10">
    <property type="entry name" value="Helix-loop-helix DNA-binding domain"/>
    <property type="match status" value="1"/>
</dbReference>
<dbReference type="InterPro" id="IPR011598">
    <property type="entry name" value="bHLH_dom"/>
</dbReference>
<dbReference type="PANTHER" id="PTHR23349:SF108">
    <property type="entry name" value="BHLH DOMAIN-CONTAINING PROTEIN"/>
    <property type="match status" value="1"/>
</dbReference>
<dbReference type="InterPro" id="IPR050283">
    <property type="entry name" value="E-box_TF_Regulators"/>
</dbReference>
<evidence type="ECO:0000313" key="4">
    <source>
        <dbReference type="EMBL" id="KAJ3657387.1"/>
    </source>
</evidence>
<reference evidence="4" key="1">
    <citation type="journal article" date="2023" name="G3 (Bethesda)">
        <title>Whole genome assemblies of Zophobas morio and Tenebrio molitor.</title>
        <authorList>
            <person name="Kaur S."/>
            <person name="Stinson S.A."/>
            <person name="diCenzo G.C."/>
        </authorList>
    </citation>
    <scope>NUCLEOTIDE SEQUENCE</scope>
    <source>
        <strain evidence="4">QUZm001</strain>
    </source>
</reference>
<proteinExistence type="predicted"/>
<feature type="compositionally biased region" description="Basic and acidic residues" evidence="2">
    <location>
        <begin position="28"/>
        <end position="40"/>
    </location>
</feature>
<name>A0AA38INU9_9CUCU</name>
<dbReference type="SUPFAM" id="SSF47459">
    <property type="entry name" value="HLH, helix-loop-helix DNA-binding domain"/>
    <property type="match status" value="1"/>
</dbReference>
<gene>
    <name evidence="4" type="ORF">Zmor_009195</name>
</gene>
<evidence type="ECO:0000259" key="3">
    <source>
        <dbReference type="Pfam" id="PF00010"/>
    </source>
</evidence>
<evidence type="ECO:0000256" key="1">
    <source>
        <dbReference type="ARBA" id="ARBA00023125"/>
    </source>
</evidence>
<evidence type="ECO:0000313" key="5">
    <source>
        <dbReference type="Proteomes" id="UP001168821"/>
    </source>
</evidence>
<dbReference type="AlphaFoldDB" id="A0AA38INU9"/>
<evidence type="ECO:0000256" key="2">
    <source>
        <dbReference type="SAM" id="MobiDB-lite"/>
    </source>
</evidence>
<comment type="caution">
    <text evidence="4">The sequence shown here is derived from an EMBL/GenBank/DDBJ whole genome shotgun (WGS) entry which is preliminary data.</text>
</comment>
<dbReference type="GO" id="GO:0032502">
    <property type="term" value="P:developmental process"/>
    <property type="evidence" value="ECO:0007669"/>
    <property type="project" value="TreeGrafter"/>
</dbReference>
<dbReference type="GO" id="GO:0000981">
    <property type="term" value="F:DNA-binding transcription factor activity, RNA polymerase II-specific"/>
    <property type="evidence" value="ECO:0007669"/>
    <property type="project" value="TreeGrafter"/>
</dbReference>
<keyword evidence="5" id="KW-1185">Reference proteome</keyword>
<dbReference type="EMBL" id="JALNTZ010000003">
    <property type="protein sequence ID" value="KAJ3657387.1"/>
    <property type="molecule type" value="Genomic_DNA"/>
</dbReference>
<protein>
    <recommendedName>
        <fullName evidence="3">BHLH domain-containing protein</fullName>
    </recommendedName>
</protein>
<dbReference type="Proteomes" id="UP001168821">
    <property type="component" value="Unassembled WGS sequence"/>
</dbReference>
<dbReference type="GO" id="GO:0046983">
    <property type="term" value="F:protein dimerization activity"/>
    <property type="evidence" value="ECO:0007669"/>
    <property type="project" value="InterPro"/>
</dbReference>
<dbReference type="GO" id="GO:0000977">
    <property type="term" value="F:RNA polymerase II transcription regulatory region sequence-specific DNA binding"/>
    <property type="evidence" value="ECO:0007669"/>
    <property type="project" value="TreeGrafter"/>
</dbReference>
<feature type="region of interest" description="Disordered" evidence="2">
    <location>
        <begin position="21"/>
        <end position="62"/>
    </location>
</feature>
<sequence>MANPVSACMYSEWMVGGEEYRVSAPGDDGTKDGDTKEDKKRGYKHVPHREKPAQVVARRNARERRRVQAVNSAFARLRKVVPVENARLGFGGVGGRWGYWWRWFLFGA</sequence>
<dbReference type="Pfam" id="PF00010">
    <property type="entry name" value="HLH"/>
    <property type="match status" value="1"/>
</dbReference>
<keyword evidence="1" id="KW-0238">DNA-binding</keyword>
<organism evidence="4 5">
    <name type="scientific">Zophobas morio</name>
    <dbReference type="NCBI Taxonomy" id="2755281"/>
    <lineage>
        <taxon>Eukaryota</taxon>
        <taxon>Metazoa</taxon>
        <taxon>Ecdysozoa</taxon>
        <taxon>Arthropoda</taxon>
        <taxon>Hexapoda</taxon>
        <taxon>Insecta</taxon>
        <taxon>Pterygota</taxon>
        <taxon>Neoptera</taxon>
        <taxon>Endopterygota</taxon>
        <taxon>Coleoptera</taxon>
        <taxon>Polyphaga</taxon>
        <taxon>Cucujiformia</taxon>
        <taxon>Tenebrionidae</taxon>
        <taxon>Zophobas</taxon>
    </lineage>
</organism>